<evidence type="ECO:0000313" key="2">
    <source>
        <dbReference type="EMBL" id="VYU53610.1"/>
    </source>
</evidence>
<name>A0A6N3FNN9_9CLOT</name>
<gene>
    <name evidence="2" type="ORF">CTLFYP3_02765</name>
</gene>
<protein>
    <submittedName>
        <fullName evidence="2">Uncharacterized protein</fullName>
    </submittedName>
</protein>
<sequence>MKKISLSKPVRIIGICVLIYFILFVISAWERRNDRFSNKEPKLNLIIDNEKHRDIVSKGIWINEYKFMKGSLPGGGVGADVLILEKEIKEYLAIDVKPNDNISFDISCFRIL</sequence>
<reference evidence="2" key="1">
    <citation type="submission" date="2019-11" db="EMBL/GenBank/DDBJ databases">
        <authorList>
            <person name="Feng L."/>
        </authorList>
    </citation>
    <scope>NUCLEOTIDE SEQUENCE</scope>
    <source>
        <strain evidence="2">CTertiumLFYP3</strain>
    </source>
</reference>
<dbReference type="EMBL" id="CACRTO010000041">
    <property type="protein sequence ID" value="VYU53610.1"/>
    <property type="molecule type" value="Genomic_DNA"/>
</dbReference>
<organism evidence="2">
    <name type="scientific">Clostridium tertium</name>
    <dbReference type="NCBI Taxonomy" id="1559"/>
    <lineage>
        <taxon>Bacteria</taxon>
        <taxon>Bacillati</taxon>
        <taxon>Bacillota</taxon>
        <taxon>Clostridia</taxon>
        <taxon>Eubacteriales</taxon>
        <taxon>Clostridiaceae</taxon>
        <taxon>Clostridium</taxon>
    </lineage>
</organism>
<keyword evidence="1" id="KW-1133">Transmembrane helix</keyword>
<evidence type="ECO:0000256" key="1">
    <source>
        <dbReference type="SAM" id="Phobius"/>
    </source>
</evidence>
<keyword evidence="1" id="KW-0812">Transmembrane</keyword>
<accession>A0A6N3FNN9</accession>
<keyword evidence="1" id="KW-0472">Membrane</keyword>
<feature type="transmembrane region" description="Helical" evidence="1">
    <location>
        <begin position="12"/>
        <end position="29"/>
    </location>
</feature>
<proteinExistence type="predicted"/>
<dbReference type="RefSeq" id="WP_156627214.1">
    <property type="nucleotide sequence ID" value="NZ_CACRTO010000041.1"/>
</dbReference>
<dbReference type="AlphaFoldDB" id="A0A6N3FNN9"/>